<reference evidence="9" key="1">
    <citation type="submission" date="2023-03" db="EMBL/GenBank/DDBJ databases">
        <authorList>
            <person name="Steffen K."/>
            <person name="Cardenas P."/>
        </authorList>
    </citation>
    <scope>NUCLEOTIDE SEQUENCE</scope>
</reference>
<evidence type="ECO:0000313" key="9">
    <source>
        <dbReference type="EMBL" id="CAI7989712.1"/>
    </source>
</evidence>
<dbReference type="SMART" id="SM01390">
    <property type="entry name" value="Ribosomal_S4"/>
    <property type="match status" value="1"/>
</dbReference>
<evidence type="ECO:0000256" key="1">
    <source>
        <dbReference type="ARBA" id="ARBA00007465"/>
    </source>
</evidence>
<dbReference type="HAMAP" id="MF_01306_B">
    <property type="entry name" value="Ribosomal_uS4_B"/>
    <property type="match status" value="1"/>
</dbReference>
<keyword evidence="3 6" id="KW-0694">RNA-binding</keyword>
<dbReference type="NCBIfam" id="NF003717">
    <property type="entry name" value="PRK05327.1"/>
    <property type="match status" value="1"/>
</dbReference>
<evidence type="ECO:0000256" key="3">
    <source>
        <dbReference type="ARBA" id="ARBA00022884"/>
    </source>
</evidence>
<gene>
    <name evidence="9" type="ORF">GBAR_LOCUS298</name>
</gene>
<dbReference type="InterPro" id="IPR036986">
    <property type="entry name" value="S4_RNA-bd_sf"/>
</dbReference>
<comment type="similarity">
    <text evidence="1">Belongs to the universal ribosomal protein uS4 family.</text>
</comment>
<evidence type="ECO:0000256" key="4">
    <source>
        <dbReference type="ARBA" id="ARBA00022980"/>
    </source>
</evidence>
<dbReference type="SUPFAM" id="SSF55174">
    <property type="entry name" value="Alpha-L RNA-binding motif"/>
    <property type="match status" value="1"/>
</dbReference>
<evidence type="ECO:0000256" key="5">
    <source>
        <dbReference type="ARBA" id="ARBA00023274"/>
    </source>
</evidence>
<dbReference type="Proteomes" id="UP001174909">
    <property type="component" value="Unassembled WGS sequence"/>
</dbReference>
<evidence type="ECO:0000256" key="2">
    <source>
        <dbReference type="ARBA" id="ARBA00022730"/>
    </source>
</evidence>
<sequence>MARYTDAVCRKCRRIGEKLFLKGERCYTPRCAVERRRKPPGNSIPRRRRSSDWALQLREKQKARFTYGVLEKQFRKYFEMARDNPGVTGDSLLQLLETRFDNVVFRLSFAESRQHARQLVNHSHFTVNGRRMDIPSYLVKPGDVIEWKKGGNNGSVPEFIQVLTDGPPKRTVPIWLRVDSGKRAGEMVALPDPSEIDTNIDVRLVVEFYSK</sequence>
<dbReference type="PANTHER" id="PTHR11831">
    <property type="entry name" value="30S 40S RIBOSOMAL PROTEIN"/>
    <property type="match status" value="1"/>
</dbReference>
<dbReference type="InterPro" id="IPR002942">
    <property type="entry name" value="S4_RNA-bd"/>
</dbReference>
<dbReference type="InterPro" id="IPR001912">
    <property type="entry name" value="Ribosomal_uS4_N"/>
</dbReference>
<dbReference type="InterPro" id="IPR022801">
    <property type="entry name" value="Ribosomal_uS4"/>
</dbReference>
<dbReference type="SMART" id="SM00363">
    <property type="entry name" value="S4"/>
    <property type="match status" value="1"/>
</dbReference>
<dbReference type="GO" id="GO:0019843">
    <property type="term" value="F:rRNA binding"/>
    <property type="evidence" value="ECO:0007669"/>
    <property type="project" value="UniProtKB-KW"/>
</dbReference>
<comment type="caution">
    <text evidence="9">The sequence shown here is derived from an EMBL/GenBank/DDBJ whole genome shotgun (WGS) entry which is preliminary data.</text>
</comment>
<keyword evidence="10" id="KW-1185">Reference proteome</keyword>
<dbReference type="PROSITE" id="PS50889">
    <property type="entry name" value="S4"/>
    <property type="match status" value="1"/>
</dbReference>
<dbReference type="AlphaFoldDB" id="A0AA35QST2"/>
<dbReference type="NCBIfam" id="TIGR01017">
    <property type="entry name" value="rpsD_bact"/>
    <property type="match status" value="1"/>
</dbReference>
<evidence type="ECO:0000256" key="6">
    <source>
        <dbReference type="PROSITE-ProRule" id="PRU00182"/>
    </source>
</evidence>
<proteinExistence type="inferred from homology"/>
<organism evidence="9 10">
    <name type="scientific">Geodia barretti</name>
    <name type="common">Barrett's horny sponge</name>
    <dbReference type="NCBI Taxonomy" id="519541"/>
    <lineage>
        <taxon>Eukaryota</taxon>
        <taxon>Metazoa</taxon>
        <taxon>Porifera</taxon>
        <taxon>Demospongiae</taxon>
        <taxon>Heteroscleromorpha</taxon>
        <taxon>Tetractinellida</taxon>
        <taxon>Astrophorina</taxon>
        <taxon>Geodiidae</taxon>
        <taxon>Geodia</taxon>
    </lineage>
</organism>
<protein>
    <submittedName>
        <fullName evidence="9">30S ribosomal protein S4 A</fullName>
    </submittedName>
</protein>
<keyword evidence="4 9" id="KW-0689">Ribosomal protein</keyword>
<evidence type="ECO:0000259" key="8">
    <source>
        <dbReference type="SMART" id="SM01390"/>
    </source>
</evidence>
<evidence type="ECO:0000259" key="7">
    <source>
        <dbReference type="SMART" id="SM00363"/>
    </source>
</evidence>
<dbReference type="CDD" id="cd00165">
    <property type="entry name" value="S4"/>
    <property type="match status" value="1"/>
</dbReference>
<dbReference type="GO" id="GO:0015935">
    <property type="term" value="C:small ribosomal subunit"/>
    <property type="evidence" value="ECO:0007669"/>
    <property type="project" value="InterPro"/>
</dbReference>
<dbReference type="Pfam" id="PF00163">
    <property type="entry name" value="Ribosomal_S4"/>
    <property type="match status" value="1"/>
</dbReference>
<dbReference type="EMBL" id="CASHTH010000036">
    <property type="protein sequence ID" value="CAI7989712.1"/>
    <property type="molecule type" value="Genomic_DNA"/>
</dbReference>
<dbReference type="InterPro" id="IPR005709">
    <property type="entry name" value="Ribosomal_uS4_bac-type"/>
</dbReference>
<dbReference type="Pfam" id="PF01479">
    <property type="entry name" value="S4"/>
    <property type="match status" value="1"/>
</dbReference>
<evidence type="ECO:0000313" key="10">
    <source>
        <dbReference type="Proteomes" id="UP001174909"/>
    </source>
</evidence>
<feature type="domain" description="Small ribosomal subunit protein uS4 N-terminal" evidence="8">
    <location>
        <begin position="3"/>
        <end position="97"/>
    </location>
</feature>
<dbReference type="PANTHER" id="PTHR11831:SF4">
    <property type="entry name" value="SMALL RIBOSOMAL SUBUNIT PROTEIN US4M"/>
    <property type="match status" value="1"/>
</dbReference>
<dbReference type="GO" id="GO:0042274">
    <property type="term" value="P:ribosomal small subunit biogenesis"/>
    <property type="evidence" value="ECO:0007669"/>
    <property type="project" value="TreeGrafter"/>
</dbReference>
<name>A0AA35QST2_GEOBA</name>
<keyword evidence="5" id="KW-0687">Ribonucleoprotein</keyword>
<dbReference type="Gene3D" id="1.10.1050.10">
    <property type="entry name" value="Ribosomal Protein S4 Delta 41, Chain A, domain 1"/>
    <property type="match status" value="1"/>
</dbReference>
<feature type="domain" description="RNA-binding S4" evidence="7">
    <location>
        <begin position="98"/>
        <end position="164"/>
    </location>
</feature>
<dbReference type="GO" id="GO:0006412">
    <property type="term" value="P:translation"/>
    <property type="evidence" value="ECO:0007669"/>
    <property type="project" value="InterPro"/>
</dbReference>
<keyword evidence="2" id="KW-0699">rRNA-binding</keyword>
<dbReference type="Gene3D" id="3.10.290.10">
    <property type="entry name" value="RNA-binding S4 domain"/>
    <property type="match status" value="1"/>
</dbReference>
<dbReference type="GO" id="GO:0003735">
    <property type="term" value="F:structural constituent of ribosome"/>
    <property type="evidence" value="ECO:0007669"/>
    <property type="project" value="InterPro"/>
</dbReference>
<accession>A0AA35QST2</accession>
<dbReference type="FunFam" id="3.10.290.10:FF:000001">
    <property type="entry name" value="30S ribosomal protein S4"/>
    <property type="match status" value="1"/>
</dbReference>